<dbReference type="SUPFAM" id="SSF53590">
    <property type="entry name" value="Nucleoside hydrolase"/>
    <property type="match status" value="1"/>
</dbReference>
<dbReference type="PANTHER" id="PTHR12304">
    <property type="entry name" value="INOSINE-URIDINE PREFERRING NUCLEOSIDE HYDROLASE"/>
    <property type="match status" value="1"/>
</dbReference>
<dbReference type="AlphaFoldDB" id="A0A9J6PUW5"/>
<keyword evidence="1 4" id="KW-0378">Hydrolase</keyword>
<dbReference type="GO" id="GO:0008477">
    <property type="term" value="F:purine nucleosidase activity"/>
    <property type="evidence" value="ECO:0007669"/>
    <property type="project" value="TreeGrafter"/>
</dbReference>
<dbReference type="InterPro" id="IPR001910">
    <property type="entry name" value="Inosine/uridine_hydrolase_dom"/>
</dbReference>
<dbReference type="Pfam" id="PF01156">
    <property type="entry name" value="IU_nuc_hydro"/>
    <property type="match status" value="1"/>
</dbReference>
<feature type="domain" description="Inosine/uridine-preferring nucleoside hydrolase" evidence="3">
    <location>
        <begin position="5"/>
        <end position="301"/>
    </location>
</feature>
<dbReference type="GO" id="GO:0045437">
    <property type="term" value="F:uridine nucleosidase activity"/>
    <property type="evidence" value="ECO:0007669"/>
    <property type="project" value="UniProtKB-ARBA"/>
</dbReference>
<reference evidence="4" key="1">
    <citation type="submission" date="2022-09" db="EMBL/GenBank/DDBJ databases">
        <title>Winslowiella arboricola sp. nov., isolated from bleeding cankers on broadleaf hosts.</title>
        <authorList>
            <person name="Brady C."/>
            <person name="Kaur S."/>
            <person name="Crampton B."/>
            <person name="Maddock D."/>
            <person name="Arnold D."/>
            <person name="Denman S."/>
        </authorList>
    </citation>
    <scope>NUCLEOTIDE SEQUENCE</scope>
    <source>
        <strain evidence="4">BAC 15a-03b</strain>
    </source>
</reference>
<dbReference type="CDD" id="cd02651">
    <property type="entry name" value="nuc_hydro_IU_UC_XIUA"/>
    <property type="match status" value="1"/>
</dbReference>
<dbReference type="InterPro" id="IPR015910">
    <property type="entry name" value="I/U_nuclsd_hydro_CS"/>
</dbReference>
<dbReference type="PROSITE" id="PS01247">
    <property type="entry name" value="IUNH"/>
    <property type="match status" value="1"/>
</dbReference>
<dbReference type="Proteomes" id="UP001064262">
    <property type="component" value="Unassembled WGS sequence"/>
</dbReference>
<keyword evidence="5" id="KW-1185">Reference proteome</keyword>
<dbReference type="InterPro" id="IPR036452">
    <property type="entry name" value="Ribo_hydro-like"/>
</dbReference>
<organism evidence="4 5">
    <name type="scientific">Winslowiella arboricola</name>
    <dbReference type="NCBI Taxonomy" id="2978220"/>
    <lineage>
        <taxon>Bacteria</taxon>
        <taxon>Pseudomonadati</taxon>
        <taxon>Pseudomonadota</taxon>
        <taxon>Gammaproteobacteria</taxon>
        <taxon>Enterobacterales</taxon>
        <taxon>Erwiniaceae</taxon>
        <taxon>Winslowiella</taxon>
    </lineage>
</organism>
<dbReference type="RefSeq" id="WP_267144903.1">
    <property type="nucleotide sequence ID" value="NZ_JAODIL010000082.1"/>
</dbReference>
<accession>A0A9J6PUW5</accession>
<evidence type="ECO:0000313" key="5">
    <source>
        <dbReference type="Proteomes" id="UP001064262"/>
    </source>
</evidence>
<gene>
    <name evidence="4" type="ORF">N5923_18500</name>
</gene>
<evidence type="ECO:0000256" key="2">
    <source>
        <dbReference type="ARBA" id="ARBA00023295"/>
    </source>
</evidence>
<comment type="caution">
    <text evidence="4">The sequence shown here is derived from an EMBL/GenBank/DDBJ whole genome shotgun (WGS) entry which is preliminary data.</text>
</comment>
<dbReference type="InterPro" id="IPR023186">
    <property type="entry name" value="IUNH"/>
</dbReference>
<dbReference type="GO" id="GO:0005829">
    <property type="term" value="C:cytosol"/>
    <property type="evidence" value="ECO:0007669"/>
    <property type="project" value="TreeGrafter"/>
</dbReference>
<keyword evidence="2" id="KW-0326">Glycosidase</keyword>
<protein>
    <submittedName>
        <fullName evidence="4">Nucleoside hydrolase</fullName>
    </submittedName>
</protein>
<evidence type="ECO:0000259" key="3">
    <source>
        <dbReference type="Pfam" id="PF01156"/>
    </source>
</evidence>
<sequence>MTQRIIIDTDPGVDDAVALWLALASPQLEIVGITTVAGNVPLNDVCQNAGRILALSGRLDVPLFAGAAEPLVGPQRYGKYAHIGAFPPQLLDSAVVAPQAEHAVDFIVRSALAAAEKQQPLTLCALGPLTNLALALIHSPAVARGIERIVLMGGAFSAMGHRTPWAEFNLYADPQAAQRVFSSQIPLVMMPLDMTFQALLTAQQLNQLAQHAGEPGRAIARLFTAFDRSDPQRFAREGGPVHDATVIAWLLQPDLFSGQPVTVGIASSGATAGYCWADFYHKLDLPANATVMRSIDEAGFLALLQRTLAYYGHAASSEKEQ</sequence>
<dbReference type="EMBL" id="JAODIM010000043">
    <property type="protein sequence ID" value="MCU5779477.1"/>
    <property type="molecule type" value="Genomic_DNA"/>
</dbReference>
<proteinExistence type="predicted"/>
<dbReference type="Gene3D" id="3.90.245.10">
    <property type="entry name" value="Ribonucleoside hydrolase-like"/>
    <property type="match status" value="1"/>
</dbReference>
<name>A0A9J6PUW5_9GAMM</name>
<evidence type="ECO:0000313" key="4">
    <source>
        <dbReference type="EMBL" id="MCU5779477.1"/>
    </source>
</evidence>
<dbReference type="PANTHER" id="PTHR12304:SF4">
    <property type="entry name" value="URIDINE NUCLEOSIDASE"/>
    <property type="match status" value="1"/>
</dbReference>
<dbReference type="GO" id="GO:0006152">
    <property type="term" value="P:purine nucleoside catabolic process"/>
    <property type="evidence" value="ECO:0007669"/>
    <property type="project" value="TreeGrafter"/>
</dbReference>
<evidence type="ECO:0000256" key="1">
    <source>
        <dbReference type="ARBA" id="ARBA00022801"/>
    </source>
</evidence>